<proteinExistence type="predicted"/>
<dbReference type="STRING" id="115433.SAMN05421835_111170"/>
<evidence type="ECO:0000256" key="3">
    <source>
        <dbReference type="ARBA" id="ARBA00023163"/>
    </source>
</evidence>
<dbReference type="Proteomes" id="UP000199025">
    <property type="component" value="Unassembled WGS sequence"/>
</dbReference>
<dbReference type="CDD" id="cd07377">
    <property type="entry name" value="WHTH_GntR"/>
    <property type="match status" value="1"/>
</dbReference>
<dbReference type="InterPro" id="IPR000524">
    <property type="entry name" value="Tscrpt_reg_HTH_GntR"/>
</dbReference>
<dbReference type="Gene3D" id="1.20.120.530">
    <property type="entry name" value="GntR ligand-binding domain-like"/>
    <property type="match status" value="1"/>
</dbReference>
<keyword evidence="1" id="KW-0805">Transcription regulation</keyword>
<dbReference type="SMART" id="SM00345">
    <property type="entry name" value="HTH_GNTR"/>
    <property type="match status" value="1"/>
</dbReference>
<dbReference type="Pfam" id="PF07729">
    <property type="entry name" value="FCD"/>
    <property type="match status" value="1"/>
</dbReference>
<keyword evidence="6" id="KW-1185">Reference proteome</keyword>
<dbReference type="EMBL" id="FORP01000011">
    <property type="protein sequence ID" value="SFJ97689.1"/>
    <property type="molecule type" value="Genomic_DNA"/>
</dbReference>
<dbReference type="InterPro" id="IPR036388">
    <property type="entry name" value="WH-like_DNA-bd_sf"/>
</dbReference>
<dbReference type="PROSITE" id="PS50949">
    <property type="entry name" value="HTH_GNTR"/>
    <property type="match status" value="1"/>
</dbReference>
<dbReference type="GO" id="GO:0003700">
    <property type="term" value="F:DNA-binding transcription factor activity"/>
    <property type="evidence" value="ECO:0007669"/>
    <property type="project" value="InterPro"/>
</dbReference>
<dbReference type="PANTHER" id="PTHR43537">
    <property type="entry name" value="TRANSCRIPTIONAL REGULATOR, GNTR FAMILY"/>
    <property type="match status" value="1"/>
</dbReference>
<keyword evidence="3" id="KW-0804">Transcription</keyword>
<evidence type="ECO:0000313" key="6">
    <source>
        <dbReference type="Proteomes" id="UP000199025"/>
    </source>
</evidence>
<protein>
    <submittedName>
        <fullName evidence="5">DNA-binding transcriptional regulator, GntR family</fullName>
    </submittedName>
</protein>
<dbReference type="InterPro" id="IPR008920">
    <property type="entry name" value="TF_FadR/GntR_C"/>
</dbReference>
<evidence type="ECO:0000259" key="4">
    <source>
        <dbReference type="PROSITE" id="PS50949"/>
    </source>
</evidence>
<accession>A0A1I3VRC2</accession>
<keyword evidence="2 5" id="KW-0238">DNA-binding</keyword>
<organism evidence="5 6">
    <name type="scientific">Amycolatopsis sacchari</name>
    <dbReference type="NCBI Taxonomy" id="115433"/>
    <lineage>
        <taxon>Bacteria</taxon>
        <taxon>Bacillati</taxon>
        <taxon>Actinomycetota</taxon>
        <taxon>Actinomycetes</taxon>
        <taxon>Pseudonocardiales</taxon>
        <taxon>Pseudonocardiaceae</taxon>
        <taxon>Amycolatopsis</taxon>
    </lineage>
</organism>
<feature type="domain" description="HTH gntR-type" evidence="4">
    <location>
        <begin position="11"/>
        <end position="78"/>
    </location>
</feature>
<evidence type="ECO:0000256" key="2">
    <source>
        <dbReference type="ARBA" id="ARBA00023125"/>
    </source>
</evidence>
<dbReference type="SUPFAM" id="SSF46785">
    <property type="entry name" value="Winged helix' DNA-binding domain"/>
    <property type="match status" value="1"/>
</dbReference>
<dbReference type="Pfam" id="PF00392">
    <property type="entry name" value="GntR"/>
    <property type="match status" value="1"/>
</dbReference>
<reference evidence="5 6" key="1">
    <citation type="submission" date="2016-10" db="EMBL/GenBank/DDBJ databases">
        <authorList>
            <person name="de Groot N.N."/>
        </authorList>
    </citation>
    <scope>NUCLEOTIDE SEQUENCE [LARGE SCALE GENOMIC DNA]</scope>
    <source>
        <strain evidence="5 6">DSM 44468</strain>
    </source>
</reference>
<dbReference type="GO" id="GO:0003677">
    <property type="term" value="F:DNA binding"/>
    <property type="evidence" value="ECO:0007669"/>
    <property type="project" value="UniProtKB-KW"/>
</dbReference>
<dbReference type="PRINTS" id="PR00035">
    <property type="entry name" value="HTHGNTR"/>
</dbReference>
<dbReference type="Gene3D" id="1.10.10.10">
    <property type="entry name" value="Winged helix-like DNA-binding domain superfamily/Winged helix DNA-binding domain"/>
    <property type="match status" value="1"/>
</dbReference>
<evidence type="ECO:0000256" key="1">
    <source>
        <dbReference type="ARBA" id="ARBA00023015"/>
    </source>
</evidence>
<dbReference type="PANTHER" id="PTHR43537:SF24">
    <property type="entry name" value="GLUCONATE OPERON TRANSCRIPTIONAL REPRESSOR"/>
    <property type="match status" value="1"/>
</dbReference>
<dbReference type="InterPro" id="IPR036390">
    <property type="entry name" value="WH_DNA-bd_sf"/>
</dbReference>
<gene>
    <name evidence="5" type="ORF">SAMN05421835_111170</name>
</gene>
<dbReference type="OrthoDB" id="8680240at2"/>
<dbReference type="RefSeq" id="WP_091509764.1">
    <property type="nucleotide sequence ID" value="NZ_FORP01000011.1"/>
</dbReference>
<dbReference type="InterPro" id="IPR011711">
    <property type="entry name" value="GntR_C"/>
</dbReference>
<dbReference type="AlphaFoldDB" id="A0A1I3VRC2"/>
<evidence type="ECO:0000313" key="5">
    <source>
        <dbReference type="EMBL" id="SFJ97689.1"/>
    </source>
</evidence>
<name>A0A1I3VRC2_9PSEU</name>
<sequence>MSVVLEPVRRPLLRETAHRLIREAIVRGELPPGSVVRDAELAERLGLSRAPVRDALARLADEGLVRAKPQSHTRVTPIDAGEVRDAAAVVRAMHELAARTGVPQLTAEHLATMTEANQRFDAAVRAGDADEAMRADDELHDVLITACGNRAVAATIDRYTPLIRRLERLRFSVPAARESVARHERLIEACRGADVEAAVRVTAEIWHELEELAD</sequence>
<dbReference type="SUPFAM" id="SSF48008">
    <property type="entry name" value="GntR ligand-binding domain-like"/>
    <property type="match status" value="1"/>
</dbReference>
<dbReference type="SMART" id="SM00895">
    <property type="entry name" value="FCD"/>
    <property type="match status" value="1"/>
</dbReference>